<evidence type="ECO:0000256" key="6">
    <source>
        <dbReference type="ARBA" id="ARBA00037618"/>
    </source>
</evidence>
<dbReference type="SMART" id="SM00333">
    <property type="entry name" value="TUDOR"/>
    <property type="match status" value="1"/>
</dbReference>
<dbReference type="InterPro" id="IPR010304">
    <property type="entry name" value="SMN_Tudor"/>
</dbReference>
<dbReference type="GO" id="GO:0003723">
    <property type="term" value="F:RNA binding"/>
    <property type="evidence" value="ECO:0007669"/>
    <property type="project" value="InterPro"/>
</dbReference>
<keyword evidence="4" id="KW-0508">mRNA splicing</keyword>
<comment type="caution">
    <text evidence="11">The sequence shown here is derived from an EMBL/GenBank/DDBJ whole genome shotgun (WGS) entry which is preliminary data.</text>
</comment>
<dbReference type="STRING" id="69332.A0A388LUK4"/>
<evidence type="ECO:0000256" key="8">
    <source>
        <dbReference type="ARBA" id="ARBA00042567"/>
    </source>
</evidence>
<evidence type="ECO:0000313" key="11">
    <source>
        <dbReference type="EMBL" id="GBG85997.1"/>
    </source>
</evidence>
<evidence type="ECO:0000256" key="7">
    <source>
        <dbReference type="ARBA" id="ARBA00041083"/>
    </source>
</evidence>
<dbReference type="PANTHER" id="PTHR13681:SF26">
    <property type="entry name" value="SURVIVAL OF MOTOR NEURON-RELATED-SPLICING FACTOR 30"/>
    <property type="match status" value="1"/>
</dbReference>
<comment type="similarity">
    <text evidence="3">Belongs to the SMN family.</text>
</comment>
<dbReference type="Gramene" id="GBG85997">
    <property type="protein sequence ID" value="GBG85997"/>
    <property type="gene ID" value="CBR_g40810"/>
</dbReference>
<protein>
    <recommendedName>
        <fullName evidence="7">Survival of motor neuron-related-splicing factor 30</fullName>
    </recommendedName>
    <alternativeName>
        <fullName evidence="8">Survival motor neuron domain-containing protein 1</fullName>
    </alternativeName>
</protein>
<feature type="domain" description="Tudor" evidence="10">
    <location>
        <begin position="135"/>
        <end position="193"/>
    </location>
</feature>
<accession>A0A388LUK4</accession>
<dbReference type="PROSITE" id="PS50304">
    <property type="entry name" value="TUDOR"/>
    <property type="match status" value="1"/>
</dbReference>
<gene>
    <name evidence="11" type="ORF">CBR_g40810</name>
</gene>
<dbReference type="CDD" id="cd21182">
    <property type="entry name" value="Tudor_SMN_SPF30-like"/>
    <property type="match status" value="1"/>
</dbReference>
<reference evidence="11 12" key="1">
    <citation type="journal article" date="2018" name="Cell">
        <title>The Chara Genome: Secondary Complexity and Implications for Plant Terrestrialization.</title>
        <authorList>
            <person name="Nishiyama T."/>
            <person name="Sakayama H."/>
            <person name="Vries J.D."/>
            <person name="Buschmann H."/>
            <person name="Saint-Marcoux D."/>
            <person name="Ullrich K.K."/>
            <person name="Haas F.B."/>
            <person name="Vanderstraeten L."/>
            <person name="Becker D."/>
            <person name="Lang D."/>
            <person name="Vosolsobe S."/>
            <person name="Rombauts S."/>
            <person name="Wilhelmsson P.K.I."/>
            <person name="Janitza P."/>
            <person name="Kern R."/>
            <person name="Heyl A."/>
            <person name="Rumpler F."/>
            <person name="Villalobos L.I.A.C."/>
            <person name="Clay J.M."/>
            <person name="Skokan R."/>
            <person name="Toyoda A."/>
            <person name="Suzuki Y."/>
            <person name="Kagoshima H."/>
            <person name="Schijlen E."/>
            <person name="Tajeshwar N."/>
            <person name="Catarino B."/>
            <person name="Hetherington A.J."/>
            <person name="Saltykova A."/>
            <person name="Bonnot C."/>
            <person name="Breuninger H."/>
            <person name="Symeonidi A."/>
            <person name="Radhakrishnan G.V."/>
            <person name="Van Nieuwerburgh F."/>
            <person name="Deforce D."/>
            <person name="Chang C."/>
            <person name="Karol K.G."/>
            <person name="Hedrich R."/>
            <person name="Ulvskov P."/>
            <person name="Glockner G."/>
            <person name="Delwiche C.F."/>
            <person name="Petrasek J."/>
            <person name="Van de Peer Y."/>
            <person name="Friml J."/>
            <person name="Beilby M."/>
            <person name="Dolan L."/>
            <person name="Kohara Y."/>
            <person name="Sugano S."/>
            <person name="Fujiyama A."/>
            <person name="Delaux P.-M."/>
            <person name="Quint M."/>
            <person name="TheiBen G."/>
            <person name="Hagemann M."/>
            <person name="Harholt J."/>
            <person name="Dunand C."/>
            <person name="Zachgo S."/>
            <person name="Langdale J."/>
            <person name="Maumus F."/>
            <person name="Straeten D.V.D."/>
            <person name="Gould S.B."/>
            <person name="Rensing S.A."/>
        </authorList>
    </citation>
    <scope>NUCLEOTIDE SEQUENCE [LARGE SCALE GENOMIC DNA]</scope>
    <source>
        <strain evidence="11 12">S276</strain>
    </source>
</reference>
<dbReference type="GO" id="GO:0006397">
    <property type="term" value="P:mRNA processing"/>
    <property type="evidence" value="ECO:0007669"/>
    <property type="project" value="EnsemblPlants"/>
</dbReference>
<evidence type="ECO:0000256" key="2">
    <source>
        <dbReference type="ARBA" id="ARBA00004408"/>
    </source>
</evidence>
<name>A0A388LUK4_CHABU</name>
<evidence type="ECO:0000259" key="10">
    <source>
        <dbReference type="PROSITE" id="PS50304"/>
    </source>
</evidence>
<organism evidence="11 12">
    <name type="scientific">Chara braunii</name>
    <name type="common">Braun's stonewort</name>
    <dbReference type="NCBI Taxonomy" id="69332"/>
    <lineage>
        <taxon>Eukaryota</taxon>
        <taxon>Viridiplantae</taxon>
        <taxon>Streptophyta</taxon>
        <taxon>Charophyceae</taxon>
        <taxon>Charales</taxon>
        <taxon>Characeae</taxon>
        <taxon>Chara</taxon>
    </lineage>
</organism>
<dbReference type="GO" id="GO:0015030">
    <property type="term" value="C:Cajal body"/>
    <property type="evidence" value="ECO:0007669"/>
    <property type="project" value="UniProtKB-SubCell"/>
</dbReference>
<dbReference type="AlphaFoldDB" id="A0A388LUK4"/>
<evidence type="ECO:0000256" key="5">
    <source>
        <dbReference type="ARBA" id="ARBA00023242"/>
    </source>
</evidence>
<dbReference type="OMA" id="CMAVWSQ"/>
<keyword evidence="5" id="KW-0539">Nucleus</keyword>
<dbReference type="OrthoDB" id="79171at2759"/>
<evidence type="ECO:0000256" key="9">
    <source>
        <dbReference type="SAM" id="Coils"/>
    </source>
</evidence>
<dbReference type="GO" id="GO:0005737">
    <property type="term" value="C:cytoplasm"/>
    <property type="evidence" value="ECO:0007669"/>
    <property type="project" value="InterPro"/>
</dbReference>
<dbReference type="Proteomes" id="UP000265515">
    <property type="component" value="Unassembled WGS sequence"/>
</dbReference>
<dbReference type="GO" id="GO:0005681">
    <property type="term" value="C:spliceosomal complex"/>
    <property type="evidence" value="ECO:0007669"/>
    <property type="project" value="UniProtKB-KW"/>
</dbReference>
<feature type="coiled-coil region" evidence="9">
    <location>
        <begin position="4"/>
        <end position="58"/>
    </location>
</feature>
<dbReference type="EMBL" id="BFEA01000543">
    <property type="protein sequence ID" value="GBG85997.1"/>
    <property type="molecule type" value="Genomic_DNA"/>
</dbReference>
<comment type="subcellular location">
    <subcellularLocation>
        <location evidence="1">Nucleus speckle</location>
    </subcellularLocation>
    <subcellularLocation>
        <location evidence="2">Nucleus</location>
        <location evidence="2">Cajal body</location>
    </subcellularLocation>
</comment>
<dbReference type="SUPFAM" id="SSF63748">
    <property type="entry name" value="Tudor/PWWP/MBT"/>
    <property type="match status" value="1"/>
</dbReference>
<dbReference type="GO" id="GO:0016607">
    <property type="term" value="C:nuclear speck"/>
    <property type="evidence" value="ECO:0007669"/>
    <property type="project" value="UniProtKB-SubCell"/>
</dbReference>
<evidence type="ECO:0000313" key="12">
    <source>
        <dbReference type="Proteomes" id="UP000265515"/>
    </source>
</evidence>
<evidence type="ECO:0000256" key="3">
    <source>
        <dbReference type="ARBA" id="ARBA00005371"/>
    </source>
</evidence>
<evidence type="ECO:0000256" key="1">
    <source>
        <dbReference type="ARBA" id="ARBA00004324"/>
    </source>
</evidence>
<keyword evidence="12" id="KW-1185">Reference proteome</keyword>
<dbReference type="InterPro" id="IPR002999">
    <property type="entry name" value="Tudor"/>
</dbReference>
<proteinExistence type="inferred from homology"/>
<dbReference type="Gene3D" id="2.30.30.140">
    <property type="match status" value="1"/>
</dbReference>
<evidence type="ECO:0000256" key="4">
    <source>
        <dbReference type="ARBA" id="ARBA00022728"/>
    </source>
</evidence>
<keyword evidence="4" id="KW-0507">mRNA processing</keyword>
<sequence length="352" mass="38699">MESVQELESNLEDYRKKLQQANELLEGDPGNEELLEAVKDLQEVIELTEDLLASAKAEELAAASLDDPLMYQAVEATGLPPQPPGHGEGVQNLSALGAKNFIPGEAERADGIRLSQAESAAVAMPSTGPSAVPGWLPPGTAVKAVWSEDGEWYDARIESVTATGYSVVYEEFGNSEEVPFANVKSRIPIAENVSGAQQEVEDADDDIDSMAWAEKEAEAGRQALKRKVEAAAAMVDDMPRSLPAKLRIHPDDSEDVKAAKRRKQHAFKSKVRLERLEVTQNQRQNAWQQFQSARGKQRRVGFFTGRKKESIFKSPDDVKGKVGVTNSGHVMTEFARREKHLHLRVGQDSVED</sequence>
<keyword evidence="9" id="KW-0175">Coiled coil</keyword>
<comment type="function">
    <text evidence="6">Involved in spliceosome assembly.</text>
</comment>
<keyword evidence="4" id="KW-0747">Spliceosome</keyword>
<dbReference type="Pfam" id="PF06003">
    <property type="entry name" value="SMN_Tudor"/>
    <property type="match status" value="1"/>
</dbReference>
<dbReference type="PANTHER" id="PTHR13681">
    <property type="entry name" value="SURVIVAL OF MOTOR NEURON-RELATED-SPLICING FACTOR 30-RELATED"/>
    <property type="match status" value="1"/>
</dbReference>